<accession>A0A7R9P2H7</accession>
<proteinExistence type="predicted"/>
<dbReference type="SUPFAM" id="SSF49562">
    <property type="entry name" value="C2 domain (Calcium/lipid-binding domain, CaLB)"/>
    <property type="match status" value="1"/>
</dbReference>
<protein>
    <submittedName>
        <fullName evidence="2">(California timema) hypothetical protein</fullName>
    </submittedName>
</protein>
<dbReference type="AlphaFoldDB" id="A0A7R9P2H7"/>
<feature type="region of interest" description="Disordered" evidence="1">
    <location>
        <begin position="223"/>
        <end position="242"/>
    </location>
</feature>
<dbReference type="Gene3D" id="2.60.40.150">
    <property type="entry name" value="C2 domain"/>
    <property type="match status" value="1"/>
</dbReference>
<gene>
    <name evidence="2" type="ORF">TCMB3V08_LOCUS368</name>
</gene>
<dbReference type="EMBL" id="OE179123">
    <property type="protein sequence ID" value="CAD7567584.1"/>
    <property type="molecule type" value="Genomic_DNA"/>
</dbReference>
<sequence>MDVFCDFQKLRDHWSKASLSAEKVDLGELMLSLCYLPTAGRLTLTIIKGRNFKAMDITGSSEEVNPHLRGGRVENHLGTPPPIHPTEIRTSISPSSAVKLNTTSALANLATEAVHPTEIRTSIFPSSAVELNTTSALANYATEAGIGEVEFRGNETAFSWRESGKPFMKNHPSSQNLDSNLNLPVLGSLAQHETSTLANYATEWSRIGKIELEEVDPHLRGGRVENYLGNTTPSSPDRDSNLDLSVLSSRAQHDKRAKVRPRWQLARHSPGLRGHVEIASALDTAPVDLLSTGGTHVDHMFPGEGKVTYSSPVASLVPTDSSQLTVDSFKKLPDQITYPYVEPDDLQKHVFSIFHS</sequence>
<name>A0A7R9P2H7_TIMCA</name>
<dbReference type="InterPro" id="IPR035892">
    <property type="entry name" value="C2_domain_sf"/>
</dbReference>
<evidence type="ECO:0000256" key="1">
    <source>
        <dbReference type="SAM" id="MobiDB-lite"/>
    </source>
</evidence>
<evidence type="ECO:0000313" key="2">
    <source>
        <dbReference type="EMBL" id="CAD7567584.1"/>
    </source>
</evidence>
<reference evidence="2" key="1">
    <citation type="submission" date="2020-11" db="EMBL/GenBank/DDBJ databases">
        <authorList>
            <person name="Tran Van P."/>
        </authorList>
    </citation>
    <scope>NUCLEOTIDE SEQUENCE</scope>
</reference>
<organism evidence="2">
    <name type="scientific">Timema californicum</name>
    <name type="common">California timema</name>
    <name type="synonym">Walking stick</name>
    <dbReference type="NCBI Taxonomy" id="61474"/>
    <lineage>
        <taxon>Eukaryota</taxon>
        <taxon>Metazoa</taxon>
        <taxon>Ecdysozoa</taxon>
        <taxon>Arthropoda</taxon>
        <taxon>Hexapoda</taxon>
        <taxon>Insecta</taxon>
        <taxon>Pterygota</taxon>
        <taxon>Neoptera</taxon>
        <taxon>Polyneoptera</taxon>
        <taxon>Phasmatodea</taxon>
        <taxon>Timematodea</taxon>
        <taxon>Timematoidea</taxon>
        <taxon>Timematidae</taxon>
        <taxon>Timema</taxon>
    </lineage>
</organism>